<dbReference type="PRINTS" id="PR01805">
    <property type="entry name" value="VACJLIPOPROT"/>
</dbReference>
<feature type="chain" id="PRO_5021801218" evidence="4">
    <location>
        <begin position="21"/>
        <end position="296"/>
    </location>
</feature>
<feature type="region of interest" description="Disordered" evidence="3">
    <location>
        <begin position="259"/>
        <end position="296"/>
    </location>
</feature>
<dbReference type="OrthoDB" id="9785326at2"/>
<reference evidence="5 6" key="1">
    <citation type="submission" date="2019-07" db="EMBL/GenBank/DDBJ databases">
        <title>Novel species isolated from glacier.</title>
        <authorList>
            <person name="Liu Q."/>
            <person name="Xin Y.-H."/>
        </authorList>
    </citation>
    <scope>NUCLEOTIDE SEQUENCE [LARGE SCALE GENOMIC DNA]</scope>
    <source>
        <strain evidence="5 6">LB1R16</strain>
    </source>
</reference>
<sequence>MKVNARPCLPLSRACGTASAAATPGVTMRPSILPTIAVLLSLGACATPRVGSNATALRDPYEATNRRVYALNRNLDKYALKPAAQAYRTVVPQVARRGVSNALNNIDEPVSFINAVLQGKIKQAFRTVDRFLLNTTLGVGGLGDVATDLGRPEEVEDFGQTLAVWGVKSGPYLMLPLLGPSTFRDLGGFGVDFITDPVTYARDATLNPTFVESGAQFALETIDLRSKLIDAGADGVLTGSLDEYATVRSAYLQRRQSDIYDGMLPDEDEEAPVEDAPLAPGATPPAAATTPEPPKP</sequence>
<dbReference type="Pfam" id="PF04333">
    <property type="entry name" value="MlaA"/>
    <property type="match status" value="1"/>
</dbReference>
<dbReference type="Proteomes" id="UP000317894">
    <property type="component" value="Unassembled WGS sequence"/>
</dbReference>
<keyword evidence="6" id="KW-1185">Reference proteome</keyword>
<dbReference type="InterPro" id="IPR007428">
    <property type="entry name" value="MlaA"/>
</dbReference>
<protein>
    <submittedName>
        <fullName evidence="5">VacJ family lipoprotein</fullName>
    </submittedName>
</protein>
<comment type="caution">
    <text evidence="5">The sequence shown here is derived from an EMBL/GenBank/DDBJ whole genome shotgun (WGS) entry which is preliminary data.</text>
</comment>
<evidence type="ECO:0000313" key="5">
    <source>
        <dbReference type="EMBL" id="TRW18140.1"/>
    </source>
</evidence>
<name>A0A552UIX5_9SPHN</name>
<comment type="similarity">
    <text evidence="1">Belongs to the MlaA family.</text>
</comment>
<accession>A0A552UIX5</accession>
<gene>
    <name evidence="5" type="ORF">FMM06_08555</name>
</gene>
<proteinExistence type="inferred from homology"/>
<dbReference type="GO" id="GO:0120010">
    <property type="term" value="P:intermembrane phospholipid transfer"/>
    <property type="evidence" value="ECO:0007669"/>
    <property type="project" value="TreeGrafter"/>
</dbReference>
<dbReference type="PANTHER" id="PTHR30035">
    <property type="entry name" value="LIPOPROTEIN VACJ-RELATED"/>
    <property type="match status" value="1"/>
</dbReference>
<organism evidence="5 6">
    <name type="scientific">Glacieibacterium frigidum</name>
    <dbReference type="NCBI Taxonomy" id="2593303"/>
    <lineage>
        <taxon>Bacteria</taxon>
        <taxon>Pseudomonadati</taxon>
        <taxon>Pseudomonadota</taxon>
        <taxon>Alphaproteobacteria</taxon>
        <taxon>Sphingomonadales</taxon>
        <taxon>Sphingosinicellaceae</taxon>
        <taxon>Glacieibacterium</taxon>
    </lineage>
</organism>
<evidence type="ECO:0000256" key="3">
    <source>
        <dbReference type="SAM" id="MobiDB-lite"/>
    </source>
</evidence>
<evidence type="ECO:0000313" key="6">
    <source>
        <dbReference type="Proteomes" id="UP000317894"/>
    </source>
</evidence>
<feature type="compositionally biased region" description="Low complexity" evidence="3">
    <location>
        <begin position="274"/>
        <end position="290"/>
    </location>
</feature>
<dbReference type="GO" id="GO:0016020">
    <property type="term" value="C:membrane"/>
    <property type="evidence" value="ECO:0007669"/>
    <property type="project" value="InterPro"/>
</dbReference>
<evidence type="ECO:0000256" key="4">
    <source>
        <dbReference type="SAM" id="SignalP"/>
    </source>
</evidence>
<evidence type="ECO:0000256" key="2">
    <source>
        <dbReference type="ARBA" id="ARBA00022729"/>
    </source>
</evidence>
<keyword evidence="2 4" id="KW-0732">Signal</keyword>
<evidence type="ECO:0000256" key="1">
    <source>
        <dbReference type="ARBA" id="ARBA00010634"/>
    </source>
</evidence>
<feature type="compositionally biased region" description="Acidic residues" evidence="3">
    <location>
        <begin position="264"/>
        <end position="273"/>
    </location>
</feature>
<dbReference type="EMBL" id="VJWA01000001">
    <property type="protein sequence ID" value="TRW18140.1"/>
    <property type="molecule type" value="Genomic_DNA"/>
</dbReference>
<feature type="signal peptide" evidence="4">
    <location>
        <begin position="1"/>
        <end position="20"/>
    </location>
</feature>
<dbReference type="AlphaFoldDB" id="A0A552UIX5"/>
<keyword evidence="5" id="KW-0449">Lipoprotein</keyword>
<dbReference type="PANTHER" id="PTHR30035:SF3">
    <property type="entry name" value="INTERMEMBRANE PHOSPHOLIPID TRANSPORT SYSTEM LIPOPROTEIN MLAA"/>
    <property type="match status" value="1"/>
</dbReference>